<dbReference type="SUPFAM" id="SSF46785">
    <property type="entry name" value="Winged helix' DNA-binding domain"/>
    <property type="match status" value="1"/>
</dbReference>
<dbReference type="InterPro" id="IPR036390">
    <property type="entry name" value="WH_DNA-bd_sf"/>
</dbReference>
<evidence type="ECO:0000313" key="6">
    <source>
        <dbReference type="Proteomes" id="UP001500547"/>
    </source>
</evidence>
<organism evidence="5 6">
    <name type="scientific">Viridibacterium curvum</name>
    <dbReference type="NCBI Taxonomy" id="1101404"/>
    <lineage>
        <taxon>Bacteria</taxon>
        <taxon>Pseudomonadati</taxon>
        <taxon>Pseudomonadota</taxon>
        <taxon>Betaproteobacteria</taxon>
        <taxon>Rhodocyclales</taxon>
        <taxon>Rhodocyclaceae</taxon>
        <taxon>Viridibacterium</taxon>
    </lineage>
</organism>
<keyword evidence="1" id="KW-0805">Transcription regulation</keyword>
<dbReference type="SMART" id="SM00345">
    <property type="entry name" value="HTH_GNTR"/>
    <property type="match status" value="1"/>
</dbReference>
<dbReference type="PRINTS" id="PR00035">
    <property type="entry name" value="HTHGNTR"/>
</dbReference>
<name>A0ABP9QHF4_9RHOO</name>
<proteinExistence type="predicted"/>
<dbReference type="PROSITE" id="PS50949">
    <property type="entry name" value="HTH_GNTR"/>
    <property type="match status" value="1"/>
</dbReference>
<evidence type="ECO:0000256" key="1">
    <source>
        <dbReference type="ARBA" id="ARBA00023015"/>
    </source>
</evidence>
<comment type="caution">
    <text evidence="5">The sequence shown here is derived from an EMBL/GenBank/DDBJ whole genome shotgun (WGS) entry which is preliminary data.</text>
</comment>
<dbReference type="CDD" id="cd07377">
    <property type="entry name" value="WHTH_GntR"/>
    <property type="match status" value="1"/>
</dbReference>
<dbReference type="InterPro" id="IPR036388">
    <property type="entry name" value="WH-like_DNA-bd_sf"/>
</dbReference>
<accession>A0ABP9QHF4</accession>
<reference evidence="6" key="1">
    <citation type="journal article" date="2019" name="Int. J. Syst. Evol. Microbiol.">
        <title>The Global Catalogue of Microorganisms (GCM) 10K type strain sequencing project: providing services to taxonomists for standard genome sequencing and annotation.</title>
        <authorList>
            <consortium name="The Broad Institute Genomics Platform"/>
            <consortium name="The Broad Institute Genome Sequencing Center for Infectious Disease"/>
            <person name="Wu L."/>
            <person name="Ma J."/>
        </authorList>
    </citation>
    <scope>NUCLEOTIDE SEQUENCE [LARGE SCALE GENOMIC DNA]</scope>
    <source>
        <strain evidence="6">JCM 18715</strain>
    </source>
</reference>
<evidence type="ECO:0000256" key="2">
    <source>
        <dbReference type="ARBA" id="ARBA00023125"/>
    </source>
</evidence>
<dbReference type="Pfam" id="PF00392">
    <property type="entry name" value="GntR"/>
    <property type="match status" value="1"/>
</dbReference>
<feature type="domain" description="HTH gntR-type" evidence="4">
    <location>
        <begin position="12"/>
        <end position="80"/>
    </location>
</feature>
<dbReference type="Proteomes" id="UP001500547">
    <property type="component" value="Unassembled WGS sequence"/>
</dbReference>
<dbReference type="InterPro" id="IPR011663">
    <property type="entry name" value="UTRA"/>
</dbReference>
<dbReference type="Gene3D" id="3.40.1410.10">
    <property type="entry name" value="Chorismate lyase-like"/>
    <property type="match status" value="1"/>
</dbReference>
<evidence type="ECO:0000256" key="3">
    <source>
        <dbReference type="ARBA" id="ARBA00023163"/>
    </source>
</evidence>
<keyword evidence="6" id="KW-1185">Reference proteome</keyword>
<dbReference type="InterPro" id="IPR050679">
    <property type="entry name" value="Bact_HTH_transcr_reg"/>
</dbReference>
<keyword evidence="3" id="KW-0804">Transcription</keyword>
<dbReference type="Gene3D" id="1.10.10.10">
    <property type="entry name" value="Winged helix-like DNA-binding domain superfamily/Winged helix DNA-binding domain"/>
    <property type="match status" value="1"/>
</dbReference>
<dbReference type="SUPFAM" id="SSF64288">
    <property type="entry name" value="Chorismate lyase-like"/>
    <property type="match status" value="1"/>
</dbReference>
<dbReference type="InterPro" id="IPR028978">
    <property type="entry name" value="Chorismate_lyase_/UTRA_dom_sf"/>
</dbReference>
<gene>
    <name evidence="5" type="ORF">GCM10025770_12040</name>
</gene>
<dbReference type="Pfam" id="PF07702">
    <property type="entry name" value="UTRA"/>
    <property type="match status" value="1"/>
</dbReference>
<sequence>MPSMAHLSPTFSPLYQQIKTLILQALEAGEWTPGQAIPSEQDLATRFGVSQGTVRKAIDELSSENILLRRQGKGTFVASHHDPRALFRFLRLVPLSGGGAQPVSMPLECWKARAGQEASKNLQVAMGSPLTIIRRLLKFDTKPVVVDEIYLPGEVFQGLSLEMLQDWEGSLYSLFETRFGLRMIRASERIRAVAAERAPAELLGVPEHTPLLSVERVAYTYGDKPVEWRRGLYSTAEHFYLNELS</sequence>
<evidence type="ECO:0000259" key="4">
    <source>
        <dbReference type="PROSITE" id="PS50949"/>
    </source>
</evidence>
<dbReference type="EMBL" id="BAABLD010000005">
    <property type="protein sequence ID" value="GAA5161963.1"/>
    <property type="molecule type" value="Genomic_DNA"/>
</dbReference>
<evidence type="ECO:0000313" key="5">
    <source>
        <dbReference type="EMBL" id="GAA5161963.1"/>
    </source>
</evidence>
<protein>
    <submittedName>
        <fullName evidence="5">GntR family transcriptional regulator</fullName>
    </submittedName>
</protein>
<dbReference type="PANTHER" id="PTHR44846:SF1">
    <property type="entry name" value="MANNOSYL-D-GLYCERATE TRANSPORT_METABOLISM SYSTEM REPRESSOR MNGR-RELATED"/>
    <property type="match status" value="1"/>
</dbReference>
<dbReference type="PANTHER" id="PTHR44846">
    <property type="entry name" value="MANNOSYL-D-GLYCERATE TRANSPORT/METABOLISM SYSTEM REPRESSOR MNGR-RELATED"/>
    <property type="match status" value="1"/>
</dbReference>
<dbReference type="SMART" id="SM00866">
    <property type="entry name" value="UTRA"/>
    <property type="match status" value="1"/>
</dbReference>
<dbReference type="InterPro" id="IPR000524">
    <property type="entry name" value="Tscrpt_reg_HTH_GntR"/>
</dbReference>
<keyword evidence="2" id="KW-0238">DNA-binding</keyword>